<dbReference type="AlphaFoldDB" id="A0A4Z0QZF9"/>
<reference evidence="2 3" key="1">
    <citation type="submission" date="2019-03" db="EMBL/GenBank/DDBJ databases">
        <title>Draft Genome Sequence of Desulfosporosinus fructosivorans Strain 63.6F, Isolated from Marine Sediment in the Baltic Sea.</title>
        <authorList>
            <person name="Hausmann B."/>
            <person name="Vandieken V."/>
            <person name="Pjevac P."/>
            <person name="Schreck K."/>
            <person name="Herbold C.W."/>
            <person name="Loy A."/>
        </authorList>
    </citation>
    <scope>NUCLEOTIDE SEQUENCE [LARGE SCALE GENOMIC DNA]</scope>
    <source>
        <strain evidence="2 3">63.6F</strain>
    </source>
</reference>
<dbReference type="Proteomes" id="UP000298460">
    <property type="component" value="Unassembled WGS sequence"/>
</dbReference>
<gene>
    <name evidence="2" type="ORF">E4K67_21940</name>
</gene>
<dbReference type="InterPro" id="IPR037165">
    <property type="entry name" value="AldOxase/xan_DH_Mopterin-bd_sf"/>
</dbReference>
<feature type="domain" description="Aldehyde oxidase/xanthine dehydrogenase a/b hammerhead" evidence="1">
    <location>
        <begin position="20"/>
        <end position="124"/>
    </location>
</feature>
<dbReference type="GO" id="GO:0005506">
    <property type="term" value="F:iron ion binding"/>
    <property type="evidence" value="ECO:0007669"/>
    <property type="project" value="InterPro"/>
</dbReference>
<dbReference type="RefSeq" id="WP_135550642.1">
    <property type="nucleotide sequence ID" value="NZ_SPQQ01000009.1"/>
</dbReference>
<dbReference type="PANTHER" id="PTHR11908">
    <property type="entry name" value="XANTHINE DEHYDROGENASE"/>
    <property type="match status" value="1"/>
</dbReference>
<dbReference type="Pfam" id="PF20256">
    <property type="entry name" value="MoCoBD_2"/>
    <property type="match status" value="1"/>
</dbReference>
<name>A0A4Z0QZF9_9FIRM</name>
<dbReference type="OrthoDB" id="41753at2"/>
<dbReference type="SUPFAM" id="SSF54665">
    <property type="entry name" value="CO dehydrogenase molybdoprotein N-domain-like"/>
    <property type="match status" value="1"/>
</dbReference>
<dbReference type="Gene3D" id="3.90.1170.50">
    <property type="entry name" value="Aldehyde oxidase/xanthine dehydrogenase, a/b hammerhead"/>
    <property type="match status" value="1"/>
</dbReference>
<dbReference type="SUPFAM" id="SSF56003">
    <property type="entry name" value="Molybdenum cofactor-binding domain"/>
    <property type="match status" value="1"/>
</dbReference>
<protein>
    <recommendedName>
        <fullName evidence="1">Aldehyde oxidase/xanthine dehydrogenase a/b hammerhead domain-containing protein</fullName>
    </recommendedName>
</protein>
<dbReference type="EMBL" id="SPQQ01000009">
    <property type="protein sequence ID" value="TGE36191.1"/>
    <property type="molecule type" value="Genomic_DNA"/>
</dbReference>
<dbReference type="InterPro" id="IPR000674">
    <property type="entry name" value="Ald_Oxase/Xan_DH_a/b"/>
</dbReference>
<dbReference type="InterPro" id="IPR036856">
    <property type="entry name" value="Ald_Oxase/Xan_DH_a/b_sf"/>
</dbReference>
<evidence type="ECO:0000313" key="3">
    <source>
        <dbReference type="Proteomes" id="UP000298460"/>
    </source>
</evidence>
<dbReference type="Gene3D" id="3.30.365.10">
    <property type="entry name" value="Aldehyde oxidase/xanthine dehydrogenase, molybdopterin binding domain"/>
    <property type="match status" value="4"/>
</dbReference>
<dbReference type="InterPro" id="IPR046867">
    <property type="entry name" value="AldOxase/xan_DH_MoCoBD2"/>
</dbReference>
<dbReference type="InterPro" id="IPR016208">
    <property type="entry name" value="Ald_Oxase/xanthine_DH-like"/>
</dbReference>
<dbReference type="PANTHER" id="PTHR11908:SF157">
    <property type="entry name" value="XANTHINE DEHYDROGENASE SUBUNIT D-RELATED"/>
    <property type="match status" value="1"/>
</dbReference>
<dbReference type="GO" id="GO:0016491">
    <property type="term" value="F:oxidoreductase activity"/>
    <property type="evidence" value="ECO:0007669"/>
    <property type="project" value="InterPro"/>
</dbReference>
<sequence>MNTGVVGSRVVREDAWGKVFGQTKFPADVNLPDQLYGVVIRSPHPHARVKNIFSEQAMALAGVVTVLTAKDVPNNSHGVLFRDQPVLAEYIRMVGDPVAVVGAETLEIARAAAKLVEVDYEVLPAVFDPEEAMTTEVLPLHPELRPTNVLYHMPIRRGSMEEGWAKADVVVEQEYSTQHVDHAFLQPEAVLAHVDERGHMVVQTATQYAHYDRGEIAHALGLRFSQVQVKTMAVGGAFGGREDISLQILAALMAWTTLRPIKMENTREESFYSHSKRHPMKMHYKTGATKDGKLVAMEAKIIGDAGAYASWSINVLRKSAVHATGPYEIPNVFIDSYAVFTNNPFSGAMRGFGAAQTVLAYESQMDLLAEALGISPLEIRVRNMFKVGSTTATGQVLTGSIPLDQCLTKIAPYLQKGDDSQLLQLKLDIGESTPHEAEQGTSTVKSGNFSNRMKKRGLGLGCAWYGTGYGNGFPDVSSAFVEIHDDGSATVLTGAVDVGQGSNSIYAQIVAEELGLQSEDICVYSGDTDSTPDSGTTAATRQTYNTGNAVLKAVRQAKVRLLDYAAHKFSCPTAEGIELKEGYIGVKGDPTRSMPLAEMVFQARLHGERFISAESSTARSTPVDPETGQGAPYWPYAFGCQMAEVEVDTETGLVRVLKVVAVHDVGKALNPTQVEGQIAGGVAQGIGYALFEELELHEGKIKNPAFSSYLIPTALDVPKIEAFFVEDPECTGPFGAKGLGEPAMLPTIAAVINAINDAVGVRITSLPATPEKILSALELFLKKGGAGDKVGI</sequence>
<dbReference type="InterPro" id="IPR008274">
    <property type="entry name" value="AldOxase/xan_DH_MoCoBD1"/>
</dbReference>
<evidence type="ECO:0000259" key="1">
    <source>
        <dbReference type="SMART" id="SM01008"/>
    </source>
</evidence>
<proteinExistence type="predicted"/>
<accession>A0A4Z0QZF9</accession>
<dbReference type="Pfam" id="PF02738">
    <property type="entry name" value="MoCoBD_1"/>
    <property type="match status" value="1"/>
</dbReference>
<organism evidence="2 3">
    <name type="scientific">Desulfosporosinus fructosivorans</name>
    <dbReference type="NCBI Taxonomy" id="2018669"/>
    <lineage>
        <taxon>Bacteria</taxon>
        <taxon>Bacillati</taxon>
        <taxon>Bacillota</taxon>
        <taxon>Clostridia</taxon>
        <taxon>Eubacteriales</taxon>
        <taxon>Desulfitobacteriaceae</taxon>
        <taxon>Desulfosporosinus</taxon>
    </lineage>
</organism>
<comment type="caution">
    <text evidence="2">The sequence shown here is derived from an EMBL/GenBank/DDBJ whole genome shotgun (WGS) entry which is preliminary data.</text>
</comment>
<keyword evidence="3" id="KW-1185">Reference proteome</keyword>
<evidence type="ECO:0000313" key="2">
    <source>
        <dbReference type="EMBL" id="TGE36191.1"/>
    </source>
</evidence>
<dbReference type="Pfam" id="PF01315">
    <property type="entry name" value="Ald_Xan_dh_C"/>
    <property type="match status" value="1"/>
</dbReference>
<dbReference type="SMART" id="SM01008">
    <property type="entry name" value="Ald_Xan_dh_C"/>
    <property type="match status" value="1"/>
</dbReference>